<reference evidence="2" key="2">
    <citation type="submission" date="2021-04" db="EMBL/GenBank/DDBJ databases">
        <authorList>
            <person name="Gilroy R."/>
        </authorList>
    </citation>
    <scope>NUCLEOTIDE SEQUENCE</scope>
    <source>
        <strain evidence="2">ChiHjej8B7-3636</strain>
    </source>
</reference>
<comment type="caution">
    <text evidence="2">The sequence shown here is derived from an EMBL/GenBank/DDBJ whole genome shotgun (WGS) entry which is preliminary data.</text>
</comment>
<gene>
    <name evidence="2" type="ORF">H9800_09325</name>
</gene>
<reference evidence="2" key="1">
    <citation type="journal article" date="2021" name="PeerJ">
        <title>Extensive microbial diversity within the chicken gut microbiome revealed by metagenomics and culture.</title>
        <authorList>
            <person name="Gilroy R."/>
            <person name="Ravi A."/>
            <person name="Getino M."/>
            <person name="Pursley I."/>
            <person name="Horton D.L."/>
            <person name="Alikhan N.F."/>
            <person name="Baker D."/>
            <person name="Gharbi K."/>
            <person name="Hall N."/>
            <person name="Watson M."/>
            <person name="Adriaenssens E.M."/>
            <person name="Foster-Nyarko E."/>
            <person name="Jarju S."/>
            <person name="Secka A."/>
            <person name="Antonio M."/>
            <person name="Oren A."/>
            <person name="Chaudhuri R.R."/>
            <person name="La Ragione R."/>
            <person name="Hildebrand F."/>
            <person name="Pallen M.J."/>
        </authorList>
    </citation>
    <scope>NUCLEOTIDE SEQUENCE</scope>
    <source>
        <strain evidence="2">ChiHjej8B7-3636</strain>
    </source>
</reference>
<feature type="transmembrane region" description="Helical" evidence="1">
    <location>
        <begin position="7"/>
        <end position="26"/>
    </location>
</feature>
<dbReference type="Pfam" id="PF11255">
    <property type="entry name" value="DUF3054"/>
    <property type="match status" value="1"/>
</dbReference>
<keyword evidence="1" id="KW-0472">Membrane</keyword>
<evidence type="ECO:0000313" key="3">
    <source>
        <dbReference type="Proteomes" id="UP000824220"/>
    </source>
</evidence>
<proteinExistence type="predicted"/>
<evidence type="ECO:0000256" key="1">
    <source>
        <dbReference type="SAM" id="Phobius"/>
    </source>
</evidence>
<sequence>MRRFPGILAAAIDLVLIIVFAAIGMANHHGSILPGLVIVAWPFVAGAAIGWLASRAWRAPAKPVRSGLVIWILAVVAGMALRVATGGGFAWSFFLVTAFVLGAFLVGWRAIVALVVRIRAKQRS</sequence>
<dbReference type="Proteomes" id="UP000824220">
    <property type="component" value="Unassembled WGS sequence"/>
</dbReference>
<accession>A0A9D2KIS9</accession>
<evidence type="ECO:0000313" key="2">
    <source>
        <dbReference type="EMBL" id="HJA05042.1"/>
    </source>
</evidence>
<keyword evidence="1" id="KW-1133">Transmembrane helix</keyword>
<dbReference type="AlphaFoldDB" id="A0A9D2KIS9"/>
<feature type="transmembrane region" description="Helical" evidence="1">
    <location>
        <begin position="66"/>
        <end position="84"/>
    </location>
</feature>
<protein>
    <submittedName>
        <fullName evidence="2">DUF3054 domain-containing protein</fullName>
    </submittedName>
</protein>
<feature type="transmembrane region" description="Helical" evidence="1">
    <location>
        <begin position="90"/>
        <end position="116"/>
    </location>
</feature>
<organism evidence="2 3">
    <name type="scientific">Candidatus Microbacterium stercoravium</name>
    <dbReference type="NCBI Taxonomy" id="2838697"/>
    <lineage>
        <taxon>Bacteria</taxon>
        <taxon>Bacillati</taxon>
        <taxon>Actinomycetota</taxon>
        <taxon>Actinomycetes</taxon>
        <taxon>Micrococcales</taxon>
        <taxon>Microbacteriaceae</taxon>
        <taxon>Microbacterium</taxon>
    </lineage>
</organism>
<dbReference type="EMBL" id="DXAM01000134">
    <property type="protein sequence ID" value="HJA05042.1"/>
    <property type="molecule type" value="Genomic_DNA"/>
</dbReference>
<keyword evidence="1" id="KW-0812">Transmembrane</keyword>
<dbReference type="InterPro" id="IPR021414">
    <property type="entry name" value="DUF3054"/>
</dbReference>
<feature type="transmembrane region" description="Helical" evidence="1">
    <location>
        <begin position="32"/>
        <end position="54"/>
    </location>
</feature>
<name>A0A9D2KIS9_9MICO</name>